<feature type="domain" description="Rad50/SbcC-type AAA" evidence="5">
    <location>
        <begin position="6"/>
        <end position="247"/>
    </location>
</feature>
<dbReference type="OrthoDB" id="9795626at2"/>
<dbReference type="GO" id="GO:0006302">
    <property type="term" value="P:double-strand break repair"/>
    <property type="evidence" value="ECO:0007669"/>
    <property type="project" value="InterPro"/>
</dbReference>
<evidence type="ECO:0000313" key="6">
    <source>
        <dbReference type="EMBL" id="TSB47698.1"/>
    </source>
</evidence>
<comment type="similarity">
    <text evidence="1">Belongs to the SMC family. SbcC subfamily.</text>
</comment>
<reference evidence="6 7" key="1">
    <citation type="submission" date="2019-07" db="EMBL/GenBank/DDBJ databases">
        <authorList>
            <person name="Park Y.J."/>
            <person name="Jeong S.E."/>
            <person name="Jung H.S."/>
        </authorList>
    </citation>
    <scope>NUCLEOTIDE SEQUENCE [LARGE SCALE GENOMIC DNA]</scope>
    <source>
        <strain evidence="7">P16(2019)</strain>
    </source>
</reference>
<comment type="subunit">
    <text evidence="2">Heterodimer of SbcC and SbcD.</text>
</comment>
<dbReference type="AlphaFoldDB" id="A0A554A1X9"/>
<dbReference type="Proteomes" id="UP000318521">
    <property type="component" value="Unassembled WGS sequence"/>
</dbReference>
<dbReference type="SUPFAM" id="SSF52540">
    <property type="entry name" value="P-loop containing nucleoside triphosphate hydrolases"/>
    <property type="match status" value="2"/>
</dbReference>
<keyword evidence="4" id="KW-0175">Coiled coil</keyword>
<evidence type="ECO:0000256" key="1">
    <source>
        <dbReference type="ARBA" id="ARBA00006930"/>
    </source>
</evidence>
<dbReference type="PANTHER" id="PTHR32114">
    <property type="entry name" value="ABC TRANSPORTER ABCH.3"/>
    <property type="match status" value="1"/>
</dbReference>
<protein>
    <recommendedName>
        <fullName evidence="3">Nuclease SbcCD subunit C</fullName>
    </recommendedName>
</protein>
<feature type="coiled-coil region" evidence="4">
    <location>
        <begin position="220"/>
        <end position="261"/>
    </location>
</feature>
<feature type="coiled-coil region" evidence="4">
    <location>
        <begin position="449"/>
        <end position="476"/>
    </location>
</feature>
<dbReference type="InterPro" id="IPR038729">
    <property type="entry name" value="Rad50/SbcC_AAA"/>
</dbReference>
<evidence type="ECO:0000313" key="7">
    <source>
        <dbReference type="Proteomes" id="UP000318521"/>
    </source>
</evidence>
<dbReference type="GO" id="GO:0016887">
    <property type="term" value="F:ATP hydrolysis activity"/>
    <property type="evidence" value="ECO:0007669"/>
    <property type="project" value="InterPro"/>
</dbReference>
<comment type="caution">
    <text evidence="6">The sequence shown here is derived from an EMBL/GenBank/DDBJ whole genome shotgun (WGS) entry which is preliminary data.</text>
</comment>
<dbReference type="Pfam" id="PF13476">
    <property type="entry name" value="AAA_23"/>
    <property type="match status" value="1"/>
</dbReference>
<dbReference type="EMBL" id="VLXZ01000002">
    <property type="protein sequence ID" value="TSB47698.1"/>
    <property type="molecule type" value="Genomic_DNA"/>
</dbReference>
<evidence type="ECO:0000259" key="5">
    <source>
        <dbReference type="Pfam" id="PF13476"/>
    </source>
</evidence>
<evidence type="ECO:0000256" key="3">
    <source>
        <dbReference type="ARBA" id="ARBA00013368"/>
    </source>
</evidence>
<organism evidence="6 7">
    <name type="scientific">Alkalicoccobacillus porphyridii</name>
    <dbReference type="NCBI Taxonomy" id="2597270"/>
    <lineage>
        <taxon>Bacteria</taxon>
        <taxon>Bacillati</taxon>
        <taxon>Bacillota</taxon>
        <taxon>Bacilli</taxon>
        <taxon>Bacillales</taxon>
        <taxon>Bacillaceae</taxon>
        <taxon>Alkalicoccobacillus</taxon>
    </lineage>
</organism>
<evidence type="ECO:0000256" key="2">
    <source>
        <dbReference type="ARBA" id="ARBA00011322"/>
    </source>
</evidence>
<accession>A0A554A1X9</accession>
<evidence type="ECO:0000256" key="4">
    <source>
        <dbReference type="SAM" id="Coils"/>
    </source>
</evidence>
<keyword evidence="7" id="KW-1185">Reference proteome</keyword>
<proteinExistence type="inferred from homology"/>
<dbReference type="Gene3D" id="3.40.50.300">
    <property type="entry name" value="P-loop containing nucleotide triphosphate hydrolases"/>
    <property type="match status" value="2"/>
</dbReference>
<dbReference type="PANTHER" id="PTHR32114:SF2">
    <property type="entry name" value="ABC TRANSPORTER ABCH.3"/>
    <property type="match status" value="1"/>
</dbReference>
<gene>
    <name evidence="6" type="ORF">FN960_04050</name>
</gene>
<dbReference type="InterPro" id="IPR027417">
    <property type="entry name" value="P-loop_NTPase"/>
</dbReference>
<sequence>MILHNLTMHHFRQFYGEQSISFAADEEIVTVIRGENGRGKTGIYRAVLFALYGDERLDQDGNDSNIVIPNIKALDEAKTVKQPVKVIVTIEFSQGHTVYKLTRSLLASVGETDTLYISDRSVTLTFDDKQITSKDEVDQVVTTILDNRMKHYFFFDGERMERLTRASSIQRKDVAAGIKNLLNIDQLRDAEKAIAIVASDVKKQLERHSTGRFQQNLQRQLVLEEEIEKAKTESEQLTETIEKMDEQFDSLTDQLNQYEEQRKAEEVFTQQLAILDQSKQQEQQVIEELIKMNQHLPLILAKDQLYRVQTSINTLLSGTTEQSGVGVDWLNHLLEDLTCICDRAFDKGSESYQAIESLIEAAKKSEEKKQYYPLLATTTRLIGQLEGKAEELEQLLERQKQVTKKRLNQETTVQDVANKRYEQAAGTIAEIISKRDKVMEDRSSHMAFLRKQEVHLKEAEDELQTLKTEANILKAKSDIHKQLLRKQEEVEKAAITLKGMIQTFEQSMMRELEDVAMQNLQYLLDEGSLTNIRKVKIKPDYSLEVENGFGQEFLANISQGQRQILSLSFITALAQLAGGESTLELPLFMDTPFGRLSSEHHNNLISYIPNVCSQWILLVTDREFTDEQKDMLEDMGHLGHMYQLVTKEKGVTEITTVRKGIHV</sequence>
<feature type="coiled-coil region" evidence="4">
    <location>
        <begin position="375"/>
        <end position="405"/>
    </location>
</feature>
<dbReference type="RefSeq" id="WP_143847179.1">
    <property type="nucleotide sequence ID" value="NZ_VLXZ01000002.1"/>
</dbReference>
<name>A0A554A1X9_9BACI</name>